<dbReference type="SUPFAM" id="SSF63737">
    <property type="entry name" value="Leukotriene A4 hydrolase N-terminal domain"/>
    <property type="match status" value="1"/>
</dbReference>
<dbReference type="Gene3D" id="1.10.390.10">
    <property type="entry name" value="Neutral Protease Domain 2"/>
    <property type="match status" value="1"/>
</dbReference>
<evidence type="ECO:0000259" key="14">
    <source>
        <dbReference type="Pfam" id="PF18962"/>
    </source>
</evidence>
<feature type="domain" description="Peptidase M1 membrane alanine aminopeptidase" evidence="13">
    <location>
        <begin position="323"/>
        <end position="469"/>
    </location>
</feature>
<organism evidence="15 16">
    <name type="scientific">Splendidivirga corallicola</name>
    <dbReference type="NCBI Taxonomy" id="3051826"/>
    <lineage>
        <taxon>Bacteria</taxon>
        <taxon>Pseudomonadati</taxon>
        <taxon>Bacteroidota</taxon>
        <taxon>Cytophagia</taxon>
        <taxon>Cytophagales</taxon>
        <taxon>Splendidivirgaceae</taxon>
        <taxon>Splendidivirga</taxon>
    </lineage>
</organism>
<evidence type="ECO:0000259" key="13">
    <source>
        <dbReference type="Pfam" id="PF01433"/>
    </source>
</evidence>
<dbReference type="InterPro" id="IPR027268">
    <property type="entry name" value="Peptidase_M4/M1_CTD_sf"/>
</dbReference>
<evidence type="ECO:0000256" key="8">
    <source>
        <dbReference type="ARBA" id="ARBA00022723"/>
    </source>
</evidence>
<dbReference type="PRINTS" id="PR00756">
    <property type="entry name" value="ALADIPTASE"/>
</dbReference>
<feature type="signal peptide" evidence="12">
    <location>
        <begin position="1"/>
        <end position="22"/>
    </location>
</feature>
<proteinExistence type="inferred from homology"/>
<dbReference type="Gene3D" id="2.60.40.1730">
    <property type="entry name" value="tricorn interacting facor f3 domain"/>
    <property type="match status" value="1"/>
</dbReference>
<keyword evidence="9" id="KW-0378">Hydrolase</keyword>
<dbReference type="EMBL" id="JAUJEA010000002">
    <property type="protein sequence ID" value="MDN5201132.1"/>
    <property type="molecule type" value="Genomic_DNA"/>
</dbReference>
<feature type="chain" id="PRO_5047492707" description="Aminopeptidase N" evidence="12">
    <location>
        <begin position="23"/>
        <end position="654"/>
    </location>
</feature>
<dbReference type="InterPro" id="IPR042097">
    <property type="entry name" value="Aminopeptidase_N-like_N_sf"/>
</dbReference>
<dbReference type="RefSeq" id="WP_346751159.1">
    <property type="nucleotide sequence ID" value="NZ_JAUJEA010000002.1"/>
</dbReference>
<evidence type="ECO:0000256" key="11">
    <source>
        <dbReference type="ARBA" id="ARBA00023049"/>
    </source>
</evidence>
<reference evidence="15" key="1">
    <citation type="submission" date="2023-06" db="EMBL/GenBank/DDBJ databases">
        <title>Genomic of Parafulvivirga corallium.</title>
        <authorList>
            <person name="Wang G."/>
        </authorList>
    </citation>
    <scope>NUCLEOTIDE SEQUENCE</scope>
    <source>
        <strain evidence="15">BMA10</strain>
    </source>
</reference>
<evidence type="ECO:0000256" key="10">
    <source>
        <dbReference type="ARBA" id="ARBA00022833"/>
    </source>
</evidence>
<evidence type="ECO:0000256" key="3">
    <source>
        <dbReference type="ARBA" id="ARBA00010136"/>
    </source>
</evidence>
<dbReference type="InterPro" id="IPR050344">
    <property type="entry name" value="Peptidase_M1_aminopeptidases"/>
</dbReference>
<feature type="domain" description="Secretion system C-terminal sorting" evidence="14">
    <location>
        <begin position="577"/>
        <end position="650"/>
    </location>
</feature>
<keyword evidence="12" id="KW-0732">Signal</keyword>
<dbReference type="EC" id="3.4.11.2" evidence="4"/>
<keyword evidence="6 15" id="KW-0031">Aminopeptidase</keyword>
<keyword evidence="11" id="KW-0482">Metalloprotease</keyword>
<evidence type="ECO:0000313" key="16">
    <source>
        <dbReference type="Proteomes" id="UP001172082"/>
    </source>
</evidence>
<dbReference type="PANTHER" id="PTHR11533:SF174">
    <property type="entry name" value="PUROMYCIN-SENSITIVE AMINOPEPTIDASE-RELATED"/>
    <property type="match status" value="1"/>
</dbReference>
<keyword evidence="10" id="KW-0862">Zinc</keyword>
<keyword evidence="8" id="KW-0479">Metal-binding</keyword>
<comment type="caution">
    <text evidence="15">The sequence shown here is derived from an EMBL/GenBank/DDBJ whole genome shotgun (WGS) entry which is preliminary data.</text>
</comment>
<evidence type="ECO:0000256" key="5">
    <source>
        <dbReference type="ARBA" id="ARBA00015611"/>
    </source>
</evidence>
<dbReference type="Proteomes" id="UP001172082">
    <property type="component" value="Unassembled WGS sequence"/>
</dbReference>
<sequence length="654" mass="73950">MMKRKSLISFFITISLAFPALGQDLYKDFSTNIVEAEKKANKGKINFRNSGTGSNYDIGYHRLVFELDPEVYYIKGAVTTYFLTLDDEVNEISFDLSDELTVDSVEYHGAKLTFAHSTEDVLTIDLPADLNSEVLDSITVYYQGEPPTNTQDVPGFNRSDHASGPVIYTLSEPYGTKDWWPTKLDLGDKIDSIDVIVTTPSQYRAASNGLLIAETTVNDETTFHWKHNYPITNYLVAVGVSNYEVYSDFVDLSTGQLEILNYVYPHSLETAKSGTAVTGDIMKLFENLFGEYPFAKEKYGHAQFGFSGGLEHQTMSFMGIFTFSLVAHELAHQWFGNKVTCESWEDIWLNEGFATYLEGLCYENGLRNLDFKTWVKGSIDIVTGSPSGSVFVDDTTSVNRIFDGRLTYSKGAMLLHMLRGIVGDEAFFQAVKNYLNDPDLGYGYARTVDLKQHLESVSGIGLTEFFNDWYYGQGYPVYNIDLREKNAQEYTVTVDQTTSHNSVDFFEMPLPFHITLENGKDTVLTFNHTFSGEQFEIVMDERIRSIKFDPDHWIVTPTSFDLVTGIEDELPELLINVFPNPVNDRLTVAFAADPGKIKHINLVDLLGHKIYENSHFETEQNEVEIDITHLPAGVYVLNVFLDSQLITKKISKKR</sequence>
<evidence type="ECO:0000256" key="9">
    <source>
        <dbReference type="ARBA" id="ARBA00022801"/>
    </source>
</evidence>
<dbReference type="InterPro" id="IPR026444">
    <property type="entry name" value="Secre_tail"/>
</dbReference>
<protein>
    <recommendedName>
        <fullName evidence="5">Aminopeptidase N</fullName>
        <ecNumber evidence="4">3.4.11.2</ecNumber>
    </recommendedName>
</protein>
<dbReference type="CDD" id="cd09603">
    <property type="entry name" value="M1_APN_like"/>
    <property type="match status" value="1"/>
</dbReference>
<evidence type="ECO:0000256" key="1">
    <source>
        <dbReference type="ARBA" id="ARBA00000098"/>
    </source>
</evidence>
<dbReference type="GO" id="GO:0004177">
    <property type="term" value="F:aminopeptidase activity"/>
    <property type="evidence" value="ECO:0007669"/>
    <property type="project" value="UniProtKB-KW"/>
</dbReference>
<accession>A0ABT8KK91</accession>
<name>A0ABT8KK91_9BACT</name>
<dbReference type="Pfam" id="PF18962">
    <property type="entry name" value="Por_Secre_tail"/>
    <property type="match status" value="1"/>
</dbReference>
<dbReference type="InterPro" id="IPR014782">
    <property type="entry name" value="Peptidase_M1_dom"/>
</dbReference>
<comment type="catalytic activity">
    <reaction evidence="1">
        <text>Release of an N-terminal amino acid, Xaa-|-Yaa- from a peptide, amide or arylamide. Xaa is preferably Ala, but may be most amino acids including Pro (slow action). When a terminal hydrophobic residue is followed by a prolyl residue, the two may be released as an intact Xaa-Pro dipeptide.</text>
        <dbReference type="EC" id="3.4.11.2"/>
    </reaction>
</comment>
<dbReference type="Pfam" id="PF01433">
    <property type="entry name" value="Peptidase_M1"/>
    <property type="match status" value="1"/>
</dbReference>
<comment type="cofactor">
    <cofactor evidence="2">
        <name>Zn(2+)</name>
        <dbReference type="ChEBI" id="CHEBI:29105"/>
    </cofactor>
</comment>
<evidence type="ECO:0000256" key="12">
    <source>
        <dbReference type="SAM" id="SignalP"/>
    </source>
</evidence>
<dbReference type="NCBIfam" id="TIGR04183">
    <property type="entry name" value="Por_Secre_tail"/>
    <property type="match status" value="1"/>
</dbReference>
<evidence type="ECO:0000256" key="2">
    <source>
        <dbReference type="ARBA" id="ARBA00001947"/>
    </source>
</evidence>
<gene>
    <name evidence="15" type="ORF">QQ008_07160</name>
</gene>
<keyword evidence="7" id="KW-0645">Protease</keyword>
<dbReference type="SUPFAM" id="SSF55486">
    <property type="entry name" value="Metalloproteases ('zincins'), catalytic domain"/>
    <property type="match status" value="1"/>
</dbReference>
<keyword evidence="16" id="KW-1185">Reference proteome</keyword>
<evidence type="ECO:0000313" key="15">
    <source>
        <dbReference type="EMBL" id="MDN5201132.1"/>
    </source>
</evidence>
<evidence type="ECO:0000256" key="7">
    <source>
        <dbReference type="ARBA" id="ARBA00022670"/>
    </source>
</evidence>
<comment type="similarity">
    <text evidence="3">Belongs to the peptidase M1 family.</text>
</comment>
<dbReference type="PANTHER" id="PTHR11533">
    <property type="entry name" value="PROTEASE M1 ZINC METALLOPROTEASE"/>
    <property type="match status" value="1"/>
</dbReference>
<evidence type="ECO:0000256" key="6">
    <source>
        <dbReference type="ARBA" id="ARBA00022438"/>
    </source>
</evidence>
<evidence type="ECO:0000256" key="4">
    <source>
        <dbReference type="ARBA" id="ARBA00012564"/>
    </source>
</evidence>
<dbReference type="InterPro" id="IPR001930">
    <property type="entry name" value="Peptidase_M1"/>
</dbReference>